<dbReference type="GeneID" id="70183455"/>
<gene>
    <name evidence="2" type="ORF">B0I36DRAFT_322950</name>
</gene>
<evidence type="ECO:0000313" key="2">
    <source>
        <dbReference type="EMBL" id="KAH7030986.1"/>
    </source>
</evidence>
<sequence>MSVTCLLVLTSYNNSPSGPSTLASNRNTSLERDRLGAFRSGRKASRDQPVECSLFSAIIQERYKTRVTTRRRRRTMSLFQSFKNLSPRTRLLVGAGLFTWGLVGLQFTDAAGEKLGIAEPTERDREELRALAPRIRVVDHSTSSSAGGGGGAGPERK</sequence>
<organism evidence="2 3">
    <name type="scientific">Microdochium trichocladiopsis</name>
    <dbReference type="NCBI Taxonomy" id="1682393"/>
    <lineage>
        <taxon>Eukaryota</taxon>
        <taxon>Fungi</taxon>
        <taxon>Dikarya</taxon>
        <taxon>Ascomycota</taxon>
        <taxon>Pezizomycotina</taxon>
        <taxon>Sordariomycetes</taxon>
        <taxon>Xylariomycetidae</taxon>
        <taxon>Xylariales</taxon>
        <taxon>Microdochiaceae</taxon>
        <taxon>Microdochium</taxon>
    </lineage>
</organism>
<dbReference type="EMBL" id="JAGTJQ010000005">
    <property type="protein sequence ID" value="KAH7030986.1"/>
    <property type="molecule type" value="Genomic_DNA"/>
</dbReference>
<dbReference type="AlphaFoldDB" id="A0A9P8Y616"/>
<feature type="compositionally biased region" description="Gly residues" evidence="1">
    <location>
        <begin position="146"/>
        <end position="157"/>
    </location>
</feature>
<proteinExistence type="predicted"/>
<comment type="caution">
    <text evidence="2">The sequence shown here is derived from an EMBL/GenBank/DDBJ whole genome shotgun (WGS) entry which is preliminary data.</text>
</comment>
<dbReference type="OrthoDB" id="2555959at2759"/>
<reference evidence="2" key="1">
    <citation type="journal article" date="2021" name="Nat. Commun.">
        <title>Genetic determinants of endophytism in the Arabidopsis root mycobiome.</title>
        <authorList>
            <person name="Mesny F."/>
            <person name="Miyauchi S."/>
            <person name="Thiergart T."/>
            <person name="Pickel B."/>
            <person name="Atanasova L."/>
            <person name="Karlsson M."/>
            <person name="Huettel B."/>
            <person name="Barry K.W."/>
            <person name="Haridas S."/>
            <person name="Chen C."/>
            <person name="Bauer D."/>
            <person name="Andreopoulos W."/>
            <person name="Pangilinan J."/>
            <person name="LaButti K."/>
            <person name="Riley R."/>
            <person name="Lipzen A."/>
            <person name="Clum A."/>
            <person name="Drula E."/>
            <person name="Henrissat B."/>
            <person name="Kohler A."/>
            <person name="Grigoriev I.V."/>
            <person name="Martin F.M."/>
            <person name="Hacquard S."/>
        </authorList>
    </citation>
    <scope>NUCLEOTIDE SEQUENCE</scope>
    <source>
        <strain evidence="2">MPI-CAGE-CH-0230</strain>
    </source>
</reference>
<dbReference type="Proteomes" id="UP000756346">
    <property type="component" value="Unassembled WGS sequence"/>
</dbReference>
<name>A0A9P8Y616_9PEZI</name>
<accession>A0A9P8Y616</accession>
<protein>
    <submittedName>
        <fullName evidence="2">Uncharacterized protein</fullName>
    </submittedName>
</protein>
<keyword evidence="3" id="KW-1185">Reference proteome</keyword>
<dbReference type="RefSeq" id="XP_046012666.1">
    <property type="nucleotide sequence ID" value="XM_046153909.1"/>
</dbReference>
<evidence type="ECO:0000313" key="3">
    <source>
        <dbReference type="Proteomes" id="UP000756346"/>
    </source>
</evidence>
<feature type="region of interest" description="Disordered" evidence="1">
    <location>
        <begin position="137"/>
        <end position="157"/>
    </location>
</feature>
<evidence type="ECO:0000256" key="1">
    <source>
        <dbReference type="SAM" id="MobiDB-lite"/>
    </source>
</evidence>